<dbReference type="InterPro" id="IPR001173">
    <property type="entry name" value="Glyco_trans_2-like"/>
</dbReference>
<sequence length="311" mass="34083">MARVMIGLALFQGAEHIAAQLASIARQTHTDWRLVASDDGSKDDGPRMLREFAAARPKGQVELVEGPRKGATANFLSLLDRAEPTEFVAFADQDDVWNEDKLERAFACLSANNAAGLYCARTTICDEQLNPLVASRHFKGPFNFNNALIQALTAGNTLLLPPDTVALLRRSAPAAISAGIESHDWWIYQMVSGAGLGIFRDEQEVLLYRQHGDNLKGRNDTFRAMATRLAQLFSGDYASWLHANVTALLAAEHELTPDNRAALHRFAKALYLPGPRMAIAMRRLGVRRQTAAGNTAFYAAALAGRLRRRAG</sequence>
<evidence type="ECO:0000259" key="4">
    <source>
        <dbReference type="Pfam" id="PF00535"/>
    </source>
</evidence>
<dbReference type="PANTHER" id="PTHR43685:SF5">
    <property type="entry name" value="GLYCOSYLTRANSFERASE EPSE-RELATED"/>
    <property type="match status" value="1"/>
</dbReference>
<proteinExistence type="inferred from homology"/>
<gene>
    <name evidence="5" type="ORF">DI616_15400</name>
</gene>
<dbReference type="PANTHER" id="PTHR43685">
    <property type="entry name" value="GLYCOSYLTRANSFERASE"/>
    <property type="match status" value="1"/>
</dbReference>
<evidence type="ECO:0000313" key="5">
    <source>
        <dbReference type="EMBL" id="TKW65323.1"/>
    </source>
</evidence>
<dbReference type="EMBL" id="VAFL01000014">
    <property type="protein sequence ID" value="TKW65323.1"/>
    <property type="molecule type" value="Genomic_DNA"/>
</dbReference>
<dbReference type="AlphaFoldDB" id="A0A533I2N7"/>
<comment type="caution">
    <text evidence="5">The sequence shown here is derived from an EMBL/GenBank/DDBJ whole genome shotgun (WGS) entry which is preliminary data.</text>
</comment>
<feature type="domain" description="Glycosyltransferase 2-like" evidence="4">
    <location>
        <begin position="15"/>
        <end position="171"/>
    </location>
</feature>
<dbReference type="SUPFAM" id="SSF53448">
    <property type="entry name" value="Nucleotide-diphospho-sugar transferases"/>
    <property type="match status" value="1"/>
</dbReference>
<evidence type="ECO:0000256" key="3">
    <source>
        <dbReference type="ARBA" id="ARBA00022679"/>
    </source>
</evidence>
<keyword evidence="2" id="KW-0328">Glycosyltransferase</keyword>
<dbReference type="InterPro" id="IPR050834">
    <property type="entry name" value="Glycosyltransf_2"/>
</dbReference>
<evidence type="ECO:0000256" key="2">
    <source>
        <dbReference type="ARBA" id="ARBA00022676"/>
    </source>
</evidence>
<evidence type="ECO:0000256" key="1">
    <source>
        <dbReference type="ARBA" id="ARBA00006739"/>
    </source>
</evidence>
<dbReference type="Proteomes" id="UP000315344">
    <property type="component" value="Unassembled WGS sequence"/>
</dbReference>
<accession>A0A533I2N7</accession>
<organism evidence="5 6">
    <name type="scientific">Paracoccus denitrificans</name>
    <dbReference type="NCBI Taxonomy" id="266"/>
    <lineage>
        <taxon>Bacteria</taxon>
        <taxon>Pseudomonadati</taxon>
        <taxon>Pseudomonadota</taxon>
        <taxon>Alphaproteobacteria</taxon>
        <taxon>Rhodobacterales</taxon>
        <taxon>Paracoccaceae</taxon>
        <taxon>Paracoccus</taxon>
    </lineage>
</organism>
<keyword evidence="3 5" id="KW-0808">Transferase</keyword>
<dbReference type="InterPro" id="IPR029044">
    <property type="entry name" value="Nucleotide-diphossugar_trans"/>
</dbReference>
<name>A0A533I2N7_PARDE</name>
<reference evidence="5 6" key="1">
    <citation type="journal article" date="2017" name="Nat. Commun.">
        <title>In situ click chemistry generation of cyclooxygenase-2 inhibitors.</title>
        <authorList>
            <person name="Bhardwaj A."/>
            <person name="Kaur J."/>
            <person name="Wuest M."/>
            <person name="Wuest F."/>
        </authorList>
    </citation>
    <scope>NUCLEOTIDE SEQUENCE [LARGE SCALE GENOMIC DNA]</scope>
    <source>
        <strain evidence="5">S2_012_000_R3_94</strain>
    </source>
</reference>
<protein>
    <submittedName>
        <fullName evidence="5">Glycosyltransferase</fullName>
    </submittedName>
</protein>
<comment type="similarity">
    <text evidence="1">Belongs to the glycosyltransferase 2 family.</text>
</comment>
<dbReference type="Gene3D" id="3.90.550.10">
    <property type="entry name" value="Spore Coat Polysaccharide Biosynthesis Protein SpsA, Chain A"/>
    <property type="match status" value="1"/>
</dbReference>
<evidence type="ECO:0000313" key="6">
    <source>
        <dbReference type="Proteomes" id="UP000315344"/>
    </source>
</evidence>
<dbReference type="GO" id="GO:0016757">
    <property type="term" value="F:glycosyltransferase activity"/>
    <property type="evidence" value="ECO:0007669"/>
    <property type="project" value="UniProtKB-KW"/>
</dbReference>
<dbReference type="Pfam" id="PF00535">
    <property type="entry name" value="Glycos_transf_2"/>
    <property type="match status" value="1"/>
</dbReference>